<keyword evidence="1" id="KW-1133">Transmembrane helix</keyword>
<protein>
    <submittedName>
        <fullName evidence="2">Uncharacterized protein</fullName>
    </submittedName>
</protein>
<name>A0A1C0Y6U3_9BACL</name>
<feature type="transmembrane region" description="Helical" evidence="1">
    <location>
        <begin position="12"/>
        <end position="33"/>
    </location>
</feature>
<feature type="transmembrane region" description="Helical" evidence="1">
    <location>
        <begin position="77"/>
        <end position="101"/>
    </location>
</feature>
<organism evidence="2 3">
    <name type="scientific">Caryophanon tenue</name>
    <dbReference type="NCBI Taxonomy" id="33978"/>
    <lineage>
        <taxon>Bacteria</taxon>
        <taxon>Bacillati</taxon>
        <taxon>Bacillota</taxon>
        <taxon>Bacilli</taxon>
        <taxon>Bacillales</taxon>
        <taxon>Caryophanaceae</taxon>
        <taxon>Caryophanon</taxon>
    </lineage>
</organism>
<keyword evidence="1" id="KW-0472">Membrane</keyword>
<dbReference type="Proteomes" id="UP000093199">
    <property type="component" value="Unassembled WGS sequence"/>
</dbReference>
<sequence>MTTKQQHYGRQIACAIILAILAYMMTSSIEYILHTTISLHRFLMLMTTCIVWAMTAIACYYLIRASNIDITYTKRKIILLVLAVFPIYVFVFQGALLWIWLF</sequence>
<evidence type="ECO:0000313" key="3">
    <source>
        <dbReference type="Proteomes" id="UP000093199"/>
    </source>
</evidence>
<evidence type="ECO:0000313" key="2">
    <source>
        <dbReference type="EMBL" id="OCS82871.1"/>
    </source>
</evidence>
<dbReference type="STRING" id="33978.A6M13_05580"/>
<keyword evidence="3" id="KW-1185">Reference proteome</keyword>
<accession>A0A1C0Y6U3</accession>
<reference evidence="2 3" key="1">
    <citation type="submission" date="2016-07" db="EMBL/GenBank/DDBJ databases">
        <title>Caryophanon tenue genome sequencing.</title>
        <authorList>
            <person name="Verma A."/>
            <person name="Pal Y."/>
            <person name="Krishnamurthi S."/>
        </authorList>
    </citation>
    <scope>NUCLEOTIDE SEQUENCE [LARGE SCALE GENOMIC DNA]</scope>
    <source>
        <strain evidence="2 3">DSM 14152</strain>
    </source>
</reference>
<evidence type="ECO:0000256" key="1">
    <source>
        <dbReference type="SAM" id="Phobius"/>
    </source>
</evidence>
<dbReference type="EMBL" id="MASJ01000039">
    <property type="protein sequence ID" value="OCS82871.1"/>
    <property type="molecule type" value="Genomic_DNA"/>
</dbReference>
<feature type="transmembrane region" description="Helical" evidence="1">
    <location>
        <begin position="39"/>
        <end position="63"/>
    </location>
</feature>
<dbReference type="RefSeq" id="WP_066547465.1">
    <property type="nucleotide sequence ID" value="NZ_MASJ01000039.1"/>
</dbReference>
<gene>
    <name evidence="2" type="ORF">A6M13_05580</name>
</gene>
<keyword evidence="1" id="KW-0812">Transmembrane</keyword>
<comment type="caution">
    <text evidence="2">The sequence shown here is derived from an EMBL/GenBank/DDBJ whole genome shotgun (WGS) entry which is preliminary data.</text>
</comment>
<proteinExistence type="predicted"/>
<dbReference type="AlphaFoldDB" id="A0A1C0Y6U3"/>
<dbReference type="OrthoDB" id="9945156at2"/>